<dbReference type="GO" id="GO:0005506">
    <property type="term" value="F:iron ion binding"/>
    <property type="evidence" value="ECO:0007669"/>
    <property type="project" value="InterPro"/>
</dbReference>
<evidence type="ECO:0000256" key="4">
    <source>
        <dbReference type="ARBA" id="ARBA00023004"/>
    </source>
</evidence>
<evidence type="ECO:0000313" key="6">
    <source>
        <dbReference type="EMBL" id="SCG44426.1"/>
    </source>
</evidence>
<dbReference type="SUPFAM" id="SSF51197">
    <property type="entry name" value="Clavaminate synthase-like"/>
    <property type="match status" value="1"/>
</dbReference>
<dbReference type="InterPro" id="IPR042098">
    <property type="entry name" value="TauD-like_sf"/>
</dbReference>
<comment type="similarity">
    <text evidence="1">Belongs to the clavaminate synthase family.</text>
</comment>
<evidence type="ECO:0000256" key="5">
    <source>
        <dbReference type="PIRSR" id="PIRSR019543-2"/>
    </source>
</evidence>
<protein>
    <submittedName>
        <fullName evidence="6">Arginine beta-hydroxylase, Fe(II)/alpha-ketoglutarate-dependent</fullName>
    </submittedName>
</protein>
<dbReference type="AlphaFoldDB" id="A0A1C5HEJ8"/>
<feature type="binding site" evidence="5">
    <location>
        <position position="146"/>
    </location>
    <ligand>
        <name>Fe cation</name>
        <dbReference type="ChEBI" id="CHEBI:24875"/>
    </ligand>
</feature>
<evidence type="ECO:0000256" key="2">
    <source>
        <dbReference type="ARBA" id="ARBA00022723"/>
    </source>
</evidence>
<keyword evidence="2 5" id="KW-0479">Metal-binding</keyword>
<keyword evidence="7" id="KW-1185">Reference proteome</keyword>
<keyword evidence="3" id="KW-0560">Oxidoreductase</keyword>
<dbReference type="PIRSF" id="PIRSF019543">
    <property type="entry name" value="Clavaminate_syn"/>
    <property type="match status" value="1"/>
</dbReference>
<dbReference type="Proteomes" id="UP000198210">
    <property type="component" value="Chromosome I"/>
</dbReference>
<proteinExistence type="inferred from homology"/>
<dbReference type="InterPro" id="IPR014503">
    <property type="entry name" value="Clavaminate_syn-like"/>
</dbReference>
<dbReference type="GO" id="GO:0016491">
    <property type="term" value="F:oxidoreductase activity"/>
    <property type="evidence" value="ECO:0007669"/>
    <property type="project" value="UniProtKB-KW"/>
</dbReference>
<dbReference type="RefSeq" id="WP_088969894.1">
    <property type="nucleotide sequence ID" value="NZ_JBHLYF010000031.1"/>
</dbReference>
<dbReference type="Gene3D" id="3.60.130.10">
    <property type="entry name" value="Clavaminate synthase-like"/>
    <property type="match status" value="1"/>
</dbReference>
<accession>A0A1C5HEJ8</accession>
<gene>
    <name evidence="6" type="ORF">GA0074704_1587</name>
</gene>
<sequence>MERIELTTDESRTVAELVHRVHEEYDGWDAHELVGRCEVEAEALPQRLRRFLVTVRSHEAELAVVSGLPLSGDLAPTPSGWDAAAKTGAGTVEEVLLLICSAALAQPFGWSSQQDGRMVHDVCPSRGMEKSLTSASSSVPLSLHTEDVFHDCRADYVALFCLRNPHDVATELTRISRVDVPPELRVVLSEDRFRFYPDDSHLGKVLIVEEDRGALAKRQFTTGSVLFGPAERPYLRFDVDFMAAEREGDRLAEEAITAMQELLASSVEKVVLKPGDLGFIDNHQGVHGRSPFTANFDGTDRWLKRVNLTRDIRRVYTVNRSRSRVLG</sequence>
<evidence type="ECO:0000256" key="3">
    <source>
        <dbReference type="ARBA" id="ARBA00023002"/>
    </source>
</evidence>
<feature type="binding site" evidence="5">
    <location>
        <position position="144"/>
    </location>
    <ligand>
        <name>Fe cation</name>
        <dbReference type="ChEBI" id="CHEBI:24875"/>
    </ligand>
</feature>
<keyword evidence="4 5" id="KW-0408">Iron</keyword>
<evidence type="ECO:0000313" key="7">
    <source>
        <dbReference type="Proteomes" id="UP000198210"/>
    </source>
</evidence>
<reference evidence="6 7" key="1">
    <citation type="submission" date="2016-06" db="EMBL/GenBank/DDBJ databases">
        <authorList>
            <person name="Kjaerup R.B."/>
            <person name="Dalgaard T.S."/>
            <person name="Juul-Madsen H.R."/>
        </authorList>
    </citation>
    <scope>NUCLEOTIDE SEQUENCE [LARGE SCALE GENOMIC DNA]</scope>
    <source>
        <strain evidence="6 7">DSM 45097</strain>
    </source>
</reference>
<organism evidence="6 7">
    <name type="scientific">Micromonospora siamensis</name>
    <dbReference type="NCBI Taxonomy" id="299152"/>
    <lineage>
        <taxon>Bacteria</taxon>
        <taxon>Bacillati</taxon>
        <taxon>Actinomycetota</taxon>
        <taxon>Actinomycetes</taxon>
        <taxon>Micromonosporales</taxon>
        <taxon>Micromonosporaceae</taxon>
        <taxon>Micromonospora</taxon>
    </lineage>
</organism>
<evidence type="ECO:0000256" key="1">
    <source>
        <dbReference type="ARBA" id="ARBA00008425"/>
    </source>
</evidence>
<dbReference type="EMBL" id="LT607751">
    <property type="protein sequence ID" value="SCG44426.1"/>
    <property type="molecule type" value="Genomic_DNA"/>
</dbReference>
<name>A0A1C5HEJ8_9ACTN</name>